<proteinExistence type="predicted"/>
<evidence type="ECO:0000313" key="2">
    <source>
        <dbReference type="EMBL" id="KRX08835.1"/>
    </source>
</evidence>
<name>A0A0V0R2U7_PSEPJ</name>
<dbReference type="AlphaFoldDB" id="A0A0V0R2U7"/>
<comment type="caution">
    <text evidence="2">The sequence shown here is derived from an EMBL/GenBank/DDBJ whole genome shotgun (WGS) entry which is preliminary data.</text>
</comment>
<accession>A0A0V0R2U7</accession>
<protein>
    <submittedName>
        <fullName evidence="2">Uncharacterized protein</fullName>
    </submittedName>
</protein>
<dbReference type="PROSITE" id="PS51257">
    <property type="entry name" value="PROKAR_LIPOPROTEIN"/>
    <property type="match status" value="1"/>
</dbReference>
<dbReference type="InParanoid" id="A0A0V0R2U7"/>
<keyword evidence="1" id="KW-0732">Signal</keyword>
<keyword evidence="3" id="KW-1185">Reference proteome</keyword>
<organism evidence="2 3">
    <name type="scientific">Pseudocohnilembus persalinus</name>
    <name type="common">Ciliate</name>
    <dbReference type="NCBI Taxonomy" id="266149"/>
    <lineage>
        <taxon>Eukaryota</taxon>
        <taxon>Sar</taxon>
        <taxon>Alveolata</taxon>
        <taxon>Ciliophora</taxon>
        <taxon>Intramacronucleata</taxon>
        <taxon>Oligohymenophorea</taxon>
        <taxon>Scuticociliatia</taxon>
        <taxon>Philasterida</taxon>
        <taxon>Pseudocohnilembidae</taxon>
        <taxon>Pseudocohnilembus</taxon>
    </lineage>
</organism>
<sequence length="117" mass="13022">MMKQVLLILALIVLAQSCTMSDMFSCSKKFTKQLGQCDIEQGVLSCISNVKECQSCAQKFIQTMQTEDRLFEKVQEVQEEPVKLTDFGCSMKKGVCQGHCNSNTNSCYKACLKQAGC</sequence>
<feature type="signal peptide" evidence="1">
    <location>
        <begin position="1"/>
        <end position="17"/>
    </location>
</feature>
<evidence type="ECO:0000313" key="3">
    <source>
        <dbReference type="Proteomes" id="UP000054937"/>
    </source>
</evidence>
<feature type="chain" id="PRO_5006867674" evidence="1">
    <location>
        <begin position="18"/>
        <end position="117"/>
    </location>
</feature>
<gene>
    <name evidence="2" type="ORF">PPERSA_08939</name>
</gene>
<dbReference type="EMBL" id="LDAU01000057">
    <property type="protein sequence ID" value="KRX08835.1"/>
    <property type="molecule type" value="Genomic_DNA"/>
</dbReference>
<evidence type="ECO:0000256" key="1">
    <source>
        <dbReference type="SAM" id="SignalP"/>
    </source>
</evidence>
<dbReference type="Proteomes" id="UP000054937">
    <property type="component" value="Unassembled WGS sequence"/>
</dbReference>
<reference evidence="2 3" key="1">
    <citation type="journal article" date="2015" name="Sci. Rep.">
        <title>Genome of the facultative scuticociliatosis pathogen Pseudocohnilembus persalinus provides insight into its virulence through horizontal gene transfer.</title>
        <authorList>
            <person name="Xiong J."/>
            <person name="Wang G."/>
            <person name="Cheng J."/>
            <person name="Tian M."/>
            <person name="Pan X."/>
            <person name="Warren A."/>
            <person name="Jiang C."/>
            <person name="Yuan D."/>
            <person name="Miao W."/>
        </authorList>
    </citation>
    <scope>NUCLEOTIDE SEQUENCE [LARGE SCALE GENOMIC DNA]</scope>
    <source>
        <strain evidence="2">36N120E</strain>
    </source>
</reference>